<evidence type="ECO:0000256" key="1">
    <source>
        <dbReference type="ARBA" id="ARBA00004141"/>
    </source>
</evidence>
<dbReference type="InterPro" id="IPR051598">
    <property type="entry name" value="TSUP/Inactive_protease-like"/>
</dbReference>
<feature type="transmembrane region" description="Helical" evidence="5">
    <location>
        <begin position="7"/>
        <end position="40"/>
    </location>
</feature>
<name>A0A916JIS0_9FLAO</name>
<evidence type="ECO:0000313" key="6">
    <source>
        <dbReference type="EMBL" id="CAG5077019.1"/>
    </source>
</evidence>
<dbReference type="PANTHER" id="PTHR43701:SF2">
    <property type="entry name" value="MEMBRANE TRANSPORTER PROTEIN YJNA-RELATED"/>
    <property type="match status" value="1"/>
</dbReference>
<keyword evidence="3 5" id="KW-1133">Transmembrane helix</keyword>
<keyword evidence="2 5" id="KW-0812">Transmembrane</keyword>
<protein>
    <recommendedName>
        <fullName evidence="5">Probable membrane transporter protein</fullName>
    </recommendedName>
</protein>
<evidence type="ECO:0000256" key="2">
    <source>
        <dbReference type="ARBA" id="ARBA00022692"/>
    </source>
</evidence>
<dbReference type="RefSeq" id="WP_258540510.1">
    <property type="nucleotide sequence ID" value="NZ_OU015584.1"/>
</dbReference>
<gene>
    <name evidence="6" type="ORF">CRYO30217_00271</name>
</gene>
<dbReference type="Proteomes" id="UP000683507">
    <property type="component" value="Chromosome"/>
</dbReference>
<keyword evidence="4 5" id="KW-0472">Membrane</keyword>
<evidence type="ECO:0000256" key="3">
    <source>
        <dbReference type="ARBA" id="ARBA00022989"/>
    </source>
</evidence>
<dbReference type="Pfam" id="PF01925">
    <property type="entry name" value="TauE"/>
    <property type="match status" value="1"/>
</dbReference>
<reference evidence="6" key="1">
    <citation type="submission" date="2021-04" db="EMBL/GenBank/DDBJ databases">
        <authorList>
            <person name="Rodrigo-Torres L."/>
            <person name="Arahal R. D."/>
            <person name="Lucena T."/>
        </authorList>
    </citation>
    <scope>NUCLEOTIDE SEQUENCE</scope>
    <source>
        <strain evidence="6">AS29M-1</strain>
    </source>
</reference>
<organism evidence="6 7">
    <name type="scientific">Parvicella tangerina</name>
    <dbReference type="NCBI Taxonomy" id="2829795"/>
    <lineage>
        <taxon>Bacteria</taxon>
        <taxon>Pseudomonadati</taxon>
        <taxon>Bacteroidota</taxon>
        <taxon>Flavobacteriia</taxon>
        <taxon>Flavobacteriales</taxon>
        <taxon>Parvicellaceae</taxon>
        <taxon>Parvicella</taxon>
    </lineage>
</organism>
<comment type="similarity">
    <text evidence="5">Belongs to the 4-toluene sulfonate uptake permease (TSUP) (TC 2.A.102) family.</text>
</comment>
<sequence>MEISTILILMGIGLAAGILSGFVGVGGGVIIIPALIYFLGYNQLQAQGMSLTLMLPPIGVLAFYNYYQKGHIDKMGIISASIMAVLFIIGGFVGSKLALKIPVNVVKLLFGLLMLYVSIRMIMSGWSVFTNEE</sequence>
<proteinExistence type="inferred from homology"/>
<dbReference type="PANTHER" id="PTHR43701">
    <property type="entry name" value="MEMBRANE TRANSPORTER PROTEIN MJ0441-RELATED"/>
    <property type="match status" value="1"/>
</dbReference>
<dbReference type="InterPro" id="IPR002781">
    <property type="entry name" value="TM_pro_TauE-like"/>
</dbReference>
<keyword evidence="7" id="KW-1185">Reference proteome</keyword>
<evidence type="ECO:0000313" key="7">
    <source>
        <dbReference type="Proteomes" id="UP000683507"/>
    </source>
</evidence>
<dbReference type="KEGG" id="ptan:CRYO30217_00271"/>
<dbReference type="AlphaFoldDB" id="A0A916JIS0"/>
<comment type="subcellular location">
    <subcellularLocation>
        <location evidence="5">Cell membrane</location>
        <topology evidence="5">Multi-pass membrane protein</topology>
    </subcellularLocation>
    <subcellularLocation>
        <location evidence="1">Membrane</location>
        <topology evidence="1">Multi-pass membrane protein</topology>
    </subcellularLocation>
</comment>
<dbReference type="EMBL" id="OU015584">
    <property type="protein sequence ID" value="CAG5077019.1"/>
    <property type="molecule type" value="Genomic_DNA"/>
</dbReference>
<accession>A0A916JIS0</accession>
<feature type="transmembrane region" description="Helical" evidence="5">
    <location>
        <begin position="46"/>
        <end position="64"/>
    </location>
</feature>
<feature type="transmembrane region" description="Helical" evidence="5">
    <location>
        <begin position="101"/>
        <end position="119"/>
    </location>
</feature>
<feature type="transmembrane region" description="Helical" evidence="5">
    <location>
        <begin position="76"/>
        <end position="95"/>
    </location>
</feature>
<evidence type="ECO:0000256" key="4">
    <source>
        <dbReference type="ARBA" id="ARBA00023136"/>
    </source>
</evidence>
<keyword evidence="5" id="KW-1003">Cell membrane</keyword>
<dbReference type="GO" id="GO:0005886">
    <property type="term" value="C:plasma membrane"/>
    <property type="evidence" value="ECO:0007669"/>
    <property type="project" value="UniProtKB-SubCell"/>
</dbReference>
<evidence type="ECO:0000256" key="5">
    <source>
        <dbReference type="RuleBase" id="RU363041"/>
    </source>
</evidence>